<proteinExistence type="predicted"/>
<gene>
    <name evidence="1" type="ORF">ALC56_00557</name>
</gene>
<evidence type="ECO:0000313" key="1">
    <source>
        <dbReference type="EMBL" id="KYN45083.1"/>
    </source>
</evidence>
<dbReference type="Proteomes" id="UP000078541">
    <property type="component" value="Unassembled WGS sequence"/>
</dbReference>
<dbReference type="EMBL" id="KQ981200">
    <property type="protein sequence ID" value="KYN45083.1"/>
    <property type="molecule type" value="Genomic_DNA"/>
</dbReference>
<organism evidence="1 2">
    <name type="scientific">Trachymyrmex septentrionalis</name>
    <dbReference type="NCBI Taxonomy" id="34720"/>
    <lineage>
        <taxon>Eukaryota</taxon>
        <taxon>Metazoa</taxon>
        <taxon>Ecdysozoa</taxon>
        <taxon>Arthropoda</taxon>
        <taxon>Hexapoda</taxon>
        <taxon>Insecta</taxon>
        <taxon>Pterygota</taxon>
        <taxon>Neoptera</taxon>
        <taxon>Endopterygota</taxon>
        <taxon>Hymenoptera</taxon>
        <taxon>Apocrita</taxon>
        <taxon>Aculeata</taxon>
        <taxon>Formicoidea</taxon>
        <taxon>Formicidae</taxon>
        <taxon>Myrmicinae</taxon>
        <taxon>Trachymyrmex</taxon>
    </lineage>
</organism>
<sequence length="74" mass="8206">MNFVRQSQTIKVTNVDNKVQTEKEIRKHGNMLPISIYASVETCCGIICGPSNCGKTNVLISLLESPYGIRFEST</sequence>
<protein>
    <submittedName>
        <fullName evidence="1">Uncharacterized protein</fullName>
    </submittedName>
</protein>
<accession>A0A195FXC0</accession>
<evidence type="ECO:0000313" key="2">
    <source>
        <dbReference type="Proteomes" id="UP000078541"/>
    </source>
</evidence>
<reference evidence="1 2" key="1">
    <citation type="submission" date="2016-03" db="EMBL/GenBank/DDBJ databases">
        <title>Trachymyrmex septentrionalis WGS genome.</title>
        <authorList>
            <person name="Nygaard S."/>
            <person name="Hu H."/>
            <person name="Boomsma J."/>
            <person name="Zhang G."/>
        </authorList>
    </citation>
    <scope>NUCLEOTIDE SEQUENCE [LARGE SCALE GENOMIC DNA]</scope>
    <source>
        <strain evidence="1">Tsep2-gDNA-1</strain>
        <tissue evidence="1">Whole body</tissue>
    </source>
</reference>
<dbReference type="AlphaFoldDB" id="A0A195FXC0"/>
<name>A0A195FXC0_9HYME</name>
<keyword evidence="2" id="KW-1185">Reference proteome</keyword>